<dbReference type="FunFam" id="1.10.10.60:FF:000500">
    <property type="entry name" value="Telomeric repeat-binding factor a"/>
    <property type="match status" value="1"/>
</dbReference>
<dbReference type="SUPFAM" id="SSF46689">
    <property type="entry name" value="Homeodomain-like"/>
    <property type="match status" value="1"/>
</dbReference>
<feature type="domain" description="HTH myb-type" evidence="4">
    <location>
        <begin position="365"/>
        <end position="424"/>
    </location>
</feature>
<dbReference type="EMBL" id="AGNK02002221">
    <property type="status" value="NOT_ANNOTATED_CDS"/>
    <property type="molecule type" value="Genomic_DNA"/>
</dbReference>
<feature type="domain" description="Myb-like" evidence="3">
    <location>
        <begin position="365"/>
        <end position="420"/>
    </location>
</feature>
<evidence type="ECO:0000259" key="4">
    <source>
        <dbReference type="PROSITE" id="PS51294"/>
    </source>
</evidence>
<keyword evidence="1" id="KW-0238">DNA-binding</keyword>
<dbReference type="InterPro" id="IPR017930">
    <property type="entry name" value="Myb_dom"/>
</dbReference>
<evidence type="ECO:0000256" key="1">
    <source>
        <dbReference type="ARBA" id="ARBA00023125"/>
    </source>
</evidence>
<dbReference type="GO" id="GO:0003677">
    <property type="term" value="F:DNA binding"/>
    <property type="evidence" value="ECO:0007669"/>
    <property type="project" value="UniProtKB-KW"/>
</dbReference>
<dbReference type="PANTHER" id="PTHR46993:SF6">
    <property type="entry name" value="MYB TRANSCRIPTION FACTOR"/>
    <property type="match status" value="1"/>
</dbReference>
<dbReference type="Pfam" id="PF01266">
    <property type="entry name" value="DAO"/>
    <property type="match status" value="1"/>
</dbReference>
<proteinExistence type="predicted"/>
<evidence type="ECO:0000313" key="6">
    <source>
        <dbReference type="Proteomes" id="UP000004995"/>
    </source>
</evidence>
<dbReference type="eggNOG" id="ENOG502QSW7">
    <property type="taxonomic scope" value="Eukaryota"/>
</dbReference>
<dbReference type="AlphaFoldDB" id="K3XVP7"/>
<protein>
    <submittedName>
        <fullName evidence="5">Uncharacterized protein</fullName>
    </submittedName>
</protein>
<dbReference type="CDD" id="cd11660">
    <property type="entry name" value="SANT_TRF"/>
    <property type="match status" value="1"/>
</dbReference>
<dbReference type="InterPro" id="IPR036188">
    <property type="entry name" value="FAD/NAD-bd_sf"/>
</dbReference>
<dbReference type="HOGENOM" id="CLU_409629_0_0_1"/>
<keyword evidence="6" id="KW-1185">Reference proteome</keyword>
<dbReference type="PROSITE" id="PS50090">
    <property type="entry name" value="MYB_LIKE"/>
    <property type="match status" value="1"/>
</dbReference>
<name>K3XVP7_SETIT</name>
<organism evidence="5 6">
    <name type="scientific">Setaria italica</name>
    <name type="common">Foxtail millet</name>
    <name type="synonym">Panicum italicum</name>
    <dbReference type="NCBI Taxonomy" id="4555"/>
    <lineage>
        <taxon>Eukaryota</taxon>
        <taxon>Viridiplantae</taxon>
        <taxon>Streptophyta</taxon>
        <taxon>Embryophyta</taxon>
        <taxon>Tracheophyta</taxon>
        <taxon>Spermatophyta</taxon>
        <taxon>Magnoliopsida</taxon>
        <taxon>Liliopsida</taxon>
        <taxon>Poales</taxon>
        <taxon>Poaceae</taxon>
        <taxon>PACMAD clade</taxon>
        <taxon>Panicoideae</taxon>
        <taxon>Panicodae</taxon>
        <taxon>Paniceae</taxon>
        <taxon>Cenchrinae</taxon>
        <taxon>Setaria</taxon>
    </lineage>
</organism>
<dbReference type="InterPro" id="IPR006076">
    <property type="entry name" value="FAD-dep_OxRdtase"/>
</dbReference>
<dbReference type="InterPro" id="IPR001005">
    <property type="entry name" value="SANT/Myb"/>
</dbReference>
<evidence type="ECO:0000256" key="2">
    <source>
        <dbReference type="SAM" id="MobiDB-lite"/>
    </source>
</evidence>
<dbReference type="STRING" id="4555.K3XVP7"/>
<accession>K3XVP7</accession>
<dbReference type="Pfam" id="PF00249">
    <property type="entry name" value="Myb_DNA-binding"/>
    <property type="match status" value="1"/>
</dbReference>
<evidence type="ECO:0000313" key="5">
    <source>
        <dbReference type="EnsemblPlants" id="KQL09496"/>
    </source>
</evidence>
<dbReference type="InterPro" id="IPR009057">
    <property type="entry name" value="Homeodomain-like_sf"/>
</dbReference>
<dbReference type="InParanoid" id="K3XVP7"/>
<feature type="region of interest" description="Disordered" evidence="2">
    <location>
        <begin position="289"/>
        <end position="364"/>
    </location>
</feature>
<dbReference type="Gene3D" id="1.10.10.60">
    <property type="entry name" value="Homeodomain-like"/>
    <property type="match status" value="1"/>
</dbReference>
<dbReference type="OMA" id="NERNNGP"/>
<dbReference type="Gene3D" id="3.30.9.10">
    <property type="entry name" value="D-Amino Acid Oxidase, subunit A, domain 2"/>
    <property type="match status" value="1"/>
</dbReference>
<dbReference type="Gene3D" id="3.50.50.60">
    <property type="entry name" value="FAD/NAD(P)-binding domain"/>
    <property type="match status" value="1"/>
</dbReference>
<dbReference type="Proteomes" id="UP000004995">
    <property type="component" value="Unassembled WGS sequence"/>
</dbReference>
<reference evidence="5" key="2">
    <citation type="submission" date="2018-08" db="UniProtKB">
        <authorList>
            <consortium name="EnsemblPlants"/>
        </authorList>
    </citation>
    <scope>IDENTIFICATION</scope>
    <source>
        <strain evidence="5">Yugu1</strain>
    </source>
</reference>
<sequence>MPRLTPADATLILDHALGDPSVPAAAAHALLAALPFPSDPTPRLRRAVLLRRLAADPVSASALDTLHLLASLPASPSPSPSPIAAAHIAVAGFLAASAPDFDAAAAALFARPDGRVRRAVDEGGSRALASDDAVATVEQFEAAVGNSFSQVVLRGLWGDRDAAEERVRELLAAEWAGMGPSLLEVAAERIVGDVAVGTWRDADEATRAKFRVLAGEEKTREILVKLEESTSRVNPISTPEVSKVVDALKTSCAELHSVVEDPLPAAKAAADKVLATRINRTVNLNAEGGQPAACGTAGPSVLNERNNGPNKGAPPSLMDWNPTARTFQWEESPDPEGSEPALRRPHLPSPRRIPVSPLPAAENKNKRRRARKWCLLEEETLRKGVELYGSGNWKDILSNNPDVFIGRTPVDLKDKWRNMMRGIVRPPTTEKAADILLEALFSACQNLADEASSLPNEQKEFKLYRQHVDNLHQLAGDYDSVIICLGAKACSLPELANKLPLRTCRGVIAEFQLPSDTVEEYGNQSPSILSDAWMAFQGPRTVSIGSTWQWKSENYSSTVSDEEALTAKDELLPKASGVYPGISKWDFVHARAGIRAMPPLTTNGSLPLLGCLDEMVGKKSNCKFWLVGGLGARGLLYHGLVGKLTAKAAICCDENVIPSEFTCWKGIKPSQ</sequence>
<dbReference type="PROSITE" id="PS51294">
    <property type="entry name" value="HTH_MYB"/>
    <property type="match status" value="1"/>
</dbReference>
<evidence type="ECO:0000259" key="3">
    <source>
        <dbReference type="PROSITE" id="PS50090"/>
    </source>
</evidence>
<dbReference type="EnsemblPlants" id="KQL09496">
    <property type="protein sequence ID" value="KQL09496"/>
    <property type="gene ID" value="SETIT_006005mg"/>
</dbReference>
<dbReference type="Gramene" id="KQL09496">
    <property type="protein sequence ID" value="KQL09496"/>
    <property type="gene ID" value="SETIT_006005mg"/>
</dbReference>
<dbReference type="SMART" id="SM00717">
    <property type="entry name" value="SANT"/>
    <property type="match status" value="1"/>
</dbReference>
<reference evidence="6" key="1">
    <citation type="journal article" date="2012" name="Nat. Biotechnol.">
        <title>Reference genome sequence of the model plant Setaria.</title>
        <authorList>
            <person name="Bennetzen J.L."/>
            <person name="Schmutz J."/>
            <person name="Wang H."/>
            <person name="Percifield R."/>
            <person name="Hawkins J."/>
            <person name="Pontaroli A.C."/>
            <person name="Estep M."/>
            <person name="Feng L."/>
            <person name="Vaughn J.N."/>
            <person name="Grimwood J."/>
            <person name="Jenkins J."/>
            <person name="Barry K."/>
            <person name="Lindquist E."/>
            <person name="Hellsten U."/>
            <person name="Deshpande S."/>
            <person name="Wang X."/>
            <person name="Wu X."/>
            <person name="Mitros T."/>
            <person name="Triplett J."/>
            <person name="Yang X."/>
            <person name="Ye C.Y."/>
            <person name="Mauro-Herrera M."/>
            <person name="Wang L."/>
            <person name="Li P."/>
            <person name="Sharma M."/>
            <person name="Sharma R."/>
            <person name="Ronald P.C."/>
            <person name="Panaud O."/>
            <person name="Kellogg E.A."/>
            <person name="Brutnell T.P."/>
            <person name="Doust A.N."/>
            <person name="Tuskan G.A."/>
            <person name="Rokhsar D."/>
            <person name="Devos K.M."/>
        </authorList>
    </citation>
    <scope>NUCLEOTIDE SEQUENCE [LARGE SCALE GENOMIC DNA]</scope>
    <source>
        <strain evidence="6">cv. Yugu1</strain>
    </source>
</reference>
<dbReference type="PANTHER" id="PTHR46993">
    <property type="entry name" value="MYB TRANSCRIPTION FACTOR"/>
    <property type="match status" value="1"/>
</dbReference>